<dbReference type="Proteomes" id="UP000005222">
    <property type="component" value="Chromosome L"/>
</dbReference>
<evidence type="ECO:0000256" key="8">
    <source>
        <dbReference type="ARBA" id="ARBA00022741"/>
    </source>
</evidence>
<evidence type="ECO:0000256" key="5">
    <source>
        <dbReference type="ARBA" id="ARBA00022516"/>
    </source>
</evidence>
<evidence type="ECO:0000256" key="15">
    <source>
        <dbReference type="ARBA" id="ARBA00023166"/>
    </source>
</evidence>
<organism evidence="24 25">
    <name type="scientific">Pichia sorbitophila (strain ATCC MYA-4447 / BCRC 22081 / CBS 7064 / NBRC 10061 / NRRL Y-12695)</name>
    <name type="common">Hybrid yeast</name>
    <dbReference type="NCBI Taxonomy" id="559304"/>
    <lineage>
        <taxon>Eukaryota</taxon>
        <taxon>Fungi</taxon>
        <taxon>Dikarya</taxon>
        <taxon>Ascomycota</taxon>
        <taxon>Saccharomycotina</taxon>
        <taxon>Pichiomycetes</taxon>
        <taxon>Debaryomycetaceae</taxon>
        <taxon>Millerozyma</taxon>
    </lineage>
</organism>
<keyword evidence="13 19" id="KW-0756">Sterol biosynthesis</keyword>
<keyword evidence="8 19" id="KW-0547">Nucleotide-binding</keyword>
<dbReference type="InterPro" id="IPR036554">
    <property type="entry name" value="GHMP_kinase_C_sf"/>
</dbReference>
<dbReference type="OMA" id="KEWSTII"/>
<feature type="domain" description="GHMP kinase N-terminal" evidence="20">
    <location>
        <begin position="127"/>
        <end position="216"/>
    </location>
</feature>
<evidence type="ECO:0000313" key="23">
    <source>
        <dbReference type="EMBL" id="CCE83550.1"/>
    </source>
</evidence>
<dbReference type="SUPFAM" id="SSF54211">
    <property type="entry name" value="Ribosomal protein S5 domain 2-like"/>
    <property type="match status" value="1"/>
</dbReference>
<feature type="domain" description="Galactokinase N-terminal" evidence="22">
    <location>
        <begin position="5"/>
        <end position="43"/>
    </location>
</feature>
<keyword evidence="4 19" id="KW-0963">Cytoplasm</keyword>
<dbReference type="Pfam" id="PF08544">
    <property type="entry name" value="GHMP_kinases_C"/>
    <property type="match status" value="1"/>
</dbReference>
<evidence type="ECO:0000313" key="24">
    <source>
        <dbReference type="EMBL" id="CCE84581.1"/>
    </source>
</evidence>
<evidence type="ECO:0000256" key="14">
    <source>
        <dbReference type="ARBA" id="ARBA00023098"/>
    </source>
</evidence>
<dbReference type="InterPro" id="IPR014721">
    <property type="entry name" value="Ribsml_uS5_D2-typ_fold_subgr"/>
</dbReference>
<gene>
    <name evidence="24" type="primary">Piso0_004129</name>
    <name evidence="23" type="ORF">GNLVRS01_PISO0K10086g</name>
    <name evidence="24" type="ORF">GNLVRS01_PISO0L10087g</name>
</gene>
<keyword evidence="25" id="KW-1185">Reference proteome</keyword>
<sequence>MSSSGFLVSAPGKVILFGEHSAVYGKPAIAAALSLRTYLLVKPNERPNEITLKFDDIELLHSWKIDELPWDKLKPLINIEDGVPEYNEYLVPEIDNILRDYLGDTTTSRHFIACHCFLYLYVHLCSSDSPGMVFDLKSTLPIGAGLGSSASVSVCLSTAFSLLGKHISRPVHEHDEKSAPASNDTLDFIDKWSLIGEKCFHGNPSGIDNAVATYGGAVMYQRMKSPSLPSVRTTMRNFPSLQLLLTNTKVPRSTASLVGRVAEIVNTHERCAEAILDAMGHLVASAYEIMIKPDLPQADKEKLLELVNVNHGLLSALDVSHPSLEKVRIISSSHGIGYTKLTGAGGGGCAITLIKDGVKEAEINKAIEEFKNEGYDTFETALGGKGVGVLDIKDLPAQYSNKPLHDIFALNQEELESVLHHNTLQNWKFW</sequence>
<dbReference type="PANTHER" id="PTHR43290">
    <property type="entry name" value="MEVALONATE KINASE"/>
    <property type="match status" value="1"/>
</dbReference>
<evidence type="ECO:0000256" key="1">
    <source>
        <dbReference type="ARBA" id="ARBA00004496"/>
    </source>
</evidence>
<dbReference type="EMBL" id="FO082048">
    <property type="protein sequence ID" value="CCE84581.1"/>
    <property type="molecule type" value="Genomic_DNA"/>
</dbReference>
<dbReference type="InterPro" id="IPR019539">
    <property type="entry name" value="GalKase_N"/>
</dbReference>
<comment type="catalytic activity">
    <reaction evidence="17">
        <text>(R)-mevalonate + ATP = (R)-5-phosphomevalonate + ADP + H(+)</text>
        <dbReference type="Rhea" id="RHEA:17065"/>
        <dbReference type="ChEBI" id="CHEBI:15378"/>
        <dbReference type="ChEBI" id="CHEBI:30616"/>
        <dbReference type="ChEBI" id="CHEBI:36464"/>
        <dbReference type="ChEBI" id="CHEBI:58146"/>
        <dbReference type="ChEBI" id="CHEBI:456216"/>
        <dbReference type="EC" id="2.7.1.36"/>
    </reaction>
    <physiologicalReaction direction="left-to-right" evidence="17">
        <dbReference type="Rhea" id="RHEA:17066"/>
    </physiologicalReaction>
</comment>
<dbReference type="NCBIfam" id="TIGR00549">
    <property type="entry name" value="mevalon_kin"/>
    <property type="match status" value="1"/>
</dbReference>
<comment type="pathway">
    <text evidence="18 19">Isoprenoid biosynthesis; isopentenyl diphosphate biosynthesis via mevalonate pathway; isopentenyl diphosphate from (R)-mevalonate: step 1/3.</text>
</comment>
<dbReference type="SUPFAM" id="SSF55060">
    <property type="entry name" value="GHMP Kinase, C-terminal domain"/>
    <property type="match status" value="1"/>
</dbReference>
<evidence type="ECO:0000259" key="22">
    <source>
        <dbReference type="Pfam" id="PF10509"/>
    </source>
</evidence>
<dbReference type="Pfam" id="PF10509">
    <property type="entry name" value="GalKase_gal_bdg"/>
    <property type="match status" value="1"/>
</dbReference>
<dbReference type="InterPro" id="IPR020568">
    <property type="entry name" value="Ribosomal_Su5_D2-typ_SF"/>
</dbReference>
<evidence type="ECO:0000256" key="4">
    <source>
        <dbReference type="ARBA" id="ARBA00022490"/>
    </source>
</evidence>
<keyword evidence="10 19" id="KW-0067">ATP-binding</keyword>
<dbReference type="GO" id="GO:0005524">
    <property type="term" value="F:ATP binding"/>
    <property type="evidence" value="ECO:0007669"/>
    <property type="project" value="UniProtKB-KW"/>
</dbReference>
<keyword evidence="14 19" id="KW-0443">Lipid metabolism</keyword>
<dbReference type="Gene3D" id="3.30.230.10">
    <property type="match status" value="1"/>
</dbReference>
<dbReference type="FunFam" id="3.30.70.890:FF:000003">
    <property type="entry name" value="Mevalonate kinase"/>
    <property type="match status" value="1"/>
</dbReference>
<keyword evidence="11" id="KW-0460">Magnesium</keyword>
<dbReference type="PANTHER" id="PTHR43290:SF2">
    <property type="entry name" value="MEVALONATE KINASE"/>
    <property type="match status" value="1"/>
</dbReference>
<evidence type="ECO:0000256" key="7">
    <source>
        <dbReference type="ARBA" id="ARBA00022723"/>
    </source>
</evidence>
<comment type="subcellular location">
    <subcellularLocation>
        <location evidence="1 19">Cytoplasm</location>
    </subcellularLocation>
</comment>
<evidence type="ECO:0000259" key="21">
    <source>
        <dbReference type="Pfam" id="PF08544"/>
    </source>
</evidence>
<keyword evidence="9 19" id="KW-0418">Kinase</keyword>
<evidence type="ECO:0000256" key="19">
    <source>
        <dbReference type="RuleBase" id="RU363087"/>
    </source>
</evidence>
<dbReference type="eggNOG" id="KOG1511">
    <property type="taxonomic scope" value="Eukaryota"/>
</dbReference>
<feature type="domain" description="GHMP kinase C-terminal" evidence="21">
    <location>
        <begin position="293"/>
        <end position="368"/>
    </location>
</feature>
<dbReference type="PRINTS" id="PR00959">
    <property type="entry name" value="MEVGALKINASE"/>
</dbReference>
<dbReference type="GO" id="GO:0005829">
    <property type="term" value="C:cytosol"/>
    <property type="evidence" value="ECO:0007669"/>
    <property type="project" value="TreeGrafter"/>
</dbReference>
<dbReference type="GO" id="GO:0046872">
    <property type="term" value="F:metal ion binding"/>
    <property type="evidence" value="ECO:0007669"/>
    <property type="project" value="UniProtKB-KW"/>
</dbReference>
<dbReference type="InterPro" id="IPR006205">
    <property type="entry name" value="Mev_gal_kin"/>
</dbReference>
<evidence type="ECO:0000256" key="10">
    <source>
        <dbReference type="ARBA" id="ARBA00022840"/>
    </source>
</evidence>
<reference evidence="25" key="2">
    <citation type="journal article" date="2012" name="G3 (Bethesda)">
        <title>Pichia sorbitophila, an interspecies yeast hybrid reveals early steps of genome resolution following polyploidization.</title>
        <authorList>
            <person name="Leh Louis V."/>
            <person name="Despons L."/>
            <person name="Friedrich A."/>
            <person name="Martin T."/>
            <person name="Durrens P."/>
            <person name="Casaregola S."/>
            <person name="Neuveglise C."/>
            <person name="Fairhead C."/>
            <person name="Marck C."/>
            <person name="Cruz J.A."/>
            <person name="Straub M.L."/>
            <person name="Kugler V."/>
            <person name="Sacerdot C."/>
            <person name="Uzunov Z."/>
            <person name="Thierry A."/>
            <person name="Weiss S."/>
            <person name="Bleykasten C."/>
            <person name="De Montigny J."/>
            <person name="Jacques N."/>
            <person name="Jung P."/>
            <person name="Lemaire M."/>
            <person name="Mallet S."/>
            <person name="Morel G."/>
            <person name="Richard G.F."/>
            <person name="Sarkar A."/>
            <person name="Savel G."/>
            <person name="Schacherer J."/>
            <person name="Seret M.L."/>
            <person name="Talla E."/>
            <person name="Samson G."/>
            <person name="Jubin C."/>
            <person name="Poulain J."/>
            <person name="Vacherie B."/>
            <person name="Barbe V."/>
            <person name="Pelletier E."/>
            <person name="Sherman D.J."/>
            <person name="Westhof E."/>
            <person name="Weissenbach J."/>
            <person name="Baret P.V."/>
            <person name="Wincker P."/>
            <person name="Gaillardin C."/>
            <person name="Dujon B."/>
            <person name="Souciet J.L."/>
        </authorList>
    </citation>
    <scope>NUCLEOTIDE SEQUENCE [LARGE SCALE GENOMIC DNA]</scope>
    <source>
        <strain evidence="25">ATCC MYA-4447 / BCRC 22081 / CBS 7064 / NBRC 10061 / NRRL Y-12695</strain>
    </source>
</reference>
<dbReference type="GO" id="GO:0004496">
    <property type="term" value="F:mevalonate kinase activity"/>
    <property type="evidence" value="ECO:0007669"/>
    <property type="project" value="UniProtKB-EC"/>
</dbReference>
<evidence type="ECO:0000256" key="13">
    <source>
        <dbReference type="ARBA" id="ARBA00023011"/>
    </source>
</evidence>
<comment type="function">
    <text evidence="19">Mevalonate kinase; part of the second module of ergosterol biosynthesis pathway that includes the middle steps of the pathway. The second module is carried out in the vacuole and involves the formation of farnesyl diphosphate, which is also an important intermediate in the biosynthesis of ubiquinone, dolichol, heme and prenylated proteins.</text>
</comment>
<evidence type="ECO:0000256" key="6">
    <source>
        <dbReference type="ARBA" id="ARBA00022679"/>
    </source>
</evidence>
<name>G8Y7K1_PICSO</name>
<dbReference type="UniPathway" id="UPA00057">
    <property type="reaction ID" value="UER00098"/>
</dbReference>
<evidence type="ECO:0000256" key="18">
    <source>
        <dbReference type="ARBA" id="ARBA00029438"/>
    </source>
</evidence>
<reference evidence="24" key="1">
    <citation type="submission" date="2011-10" db="EMBL/GenBank/DDBJ databases">
        <authorList>
            <person name="Genoscope - CEA"/>
        </authorList>
    </citation>
    <scope>NUCLEOTIDE SEQUENCE</scope>
</reference>
<dbReference type="EMBL" id="FO082049">
    <property type="protein sequence ID" value="CCE83550.1"/>
    <property type="molecule type" value="Genomic_DNA"/>
</dbReference>
<dbReference type="HOGENOM" id="CLU_017814_0_1_1"/>
<dbReference type="STRING" id="559304.G8Y7K1"/>
<protein>
    <recommendedName>
        <fullName evidence="3 19">Mevalonate kinase</fullName>
        <shortName evidence="19">MK</shortName>
        <ecNumber evidence="3 19">2.7.1.36</ecNumber>
    </recommendedName>
</protein>
<dbReference type="PROSITE" id="PS00627">
    <property type="entry name" value="GHMP_KINASES_ATP"/>
    <property type="match status" value="1"/>
</dbReference>
<evidence type="ECO:0000256" key="2">
    <source>
        <dbReference type="ARBA" id="ARBA00006495"/>
    </source>
</evidence>
<evidence type="ECO:0000256" key="16">
    <source>
        <dbReference type="ARBA" id="ARBA00023221"/>
    </source>
</evidence>
<keyword evidence="15 19" id="KW-1207">Sterol metabolism</keyword>
<proteinExistence type="inferred from homology"/>
<accession>G8Y7K1</accession>
<keyword evidence="6 19" id="KW-0808">Transferase</keyword>
<dbReference type="InParanoid" id="G8Y7K1"/>
<dbReference type="Pfam" id="PF00288">
    <property type="entry name" value="GHMP_kinases_N"/>
    <property type="match status" value="1"/>
</dbReference>
<dbReference type="GO" id="GO:0019287">
    <property type="term" value="P:isopentenyl diphosphate biosynthetic process, mevalonate pathway"/>
    <property type="evidence" value="ECO:0007669"/>
    <property type="project" value="UniProtKB-UniPathway"/>
</dbReference>
<dbReference type="EC" id="2.7.1.36" evidence="3 19"/>
<dbReference type="Gene3D" id="3.30.70.890">
    <property type="entry name" value="GHMP kinase, C-terminal domain"/>
    <property type="match status" value="1"/>
</dbReference>
<dbReference type="FunCoup" id="G8Y7K1">
    <property type="interactions" value="712"/>
</dbReference>
<keyword evidence="12 19" id="KW-0752">Steroid biosynthesis</keyword>
<dbReference type="GO" id="GO:0006696">
    <property type="term" value="P:ergosterol biosynthetic process"/>
    <property type="evidence" value="ECO:0007669"/>
    <property type="project" value="TreeGrafter"/>
</dbReference>
<keyword evidence="5 19" id="KW-0444">Lipid biosynthesis</keyword>
<evidence type="ECO:0000256" key="9">
    <source>
        <dbReference type="ARBA" id="ARBA00022777"/>
    </source>
</evidence>
<dbReference type="InterPro" id="IPR006204">
    <property type="entry name" value="GHMP_kinase_N_dom"/>
</dbReference>
<evidence type="ECO:0000256" key="3">
    <source>
        <dbReference type="ARBA" id="ARBA00012103"/>
    </source>
</evidence>
<dbReference type="AlphaFoldDB" id="G8Y7K1"/>
<dbReference type="Proteomes" id="UP000005222">
    <property type="component" value="Chromosome K"/>
</dbReference>
<evidence type="ECO:0000256" key="12">
    <source>
        <dbReference type="ARBA" id="ARBA00022955"/>
    </source>
</evidence>
<evidence type="ECO:0000259" key="20">
    <source>
        <dbReference type="Pfam" id="PF00288"/>
    </source>
</evidence>
<evidence type="ECO:0000256" key="11">
    <source>
        <dbReference type="ARBA" id="ARBA00022842"/>
    </source>
</evidence>
<keyword evidence="16 19" id="KW-0753">Steroid metabolism</keyword>
<evidence type="ECO:0000256" key="17">
    <source>
        <dbReference type="ARBA" id="ARBA00029310"/>
    </source>
</evidence>
<evidence type="ECO:0000313" key="25">
    <source>
        <dbReference type="Proteomes" id="UP000005222"/>
    </source>
</evidence>
<dbReference type="InterPro" id="IPR013750">
    <property type="entry name" value="GHMP_kinase_C_dom"/>
</dbReference>
<dbReference type="InterPro" id="IPR006203">
    <property type="entry name" value="GHMP_knse_ATP-bd_CS"/>
</dbReference>
<comment type="similarity">
    <text evidence="2 19">Belongs to the GHMP kinase family. Mevalonate kinase subfamily.</text>
</comment>
<keyword evidence="7" id="KW-0479">Metal-binding</keyword>
<dbReference type="OrthoDB" id="1652964at2759"/>
<dbReference type="GO" id="GO:0005975">
    <property type="term" value="P:carbohydrate metabolic process"/>
    <property type="evidence" value="ECO:0007669"/>
    <property type="project" value="UniProtKB-ARBA"/>
</dbReference>